<dbReference type="PANTHER" id="PTHR28626">
    <property type="entry name" value="SRR1-LIKE PROTEIN"/>
    <property type="match status" value="1"/>
</dbReference>
<dbReference type="InterPro" id="IPR040044">
    <property type="entry name" value="SRR1L"/>
</dbReference>
<dbReference type="GO" id="GO:0005737">
    <property type="term" value="C:cytoplasm"/>
    <property type="evidence" value="ECO:0007669"/>
    <property type="project" value="TreeGrafter"/>
</dbReference>
<keyword evidence="5" id="KW-1185">Reference proteome</keyword>
<dbReference type="EMBL" id="KE346363">
    <property type="protein sequence ID" value="KJE92182.1"/>
    <property type="molecule type" value="Genomic_DNA"/>
</dbReference>
<evidence type="ECO:0000313" key="4">
    <source>
        <dbReference type="EMBL" id="KJE92182.1"/>
    </source>
</evidence>
<dbReference type="STRING" id="595528.A0A0D2VP57"/>
<dbReference type="InterPro" id="IPR012942">
    <property type="entry name" value="SRR1-like"/>
</dbReference>
<evidence type="ECO:0000256" key="1">
    <source>
        <dbReference type="ARBA" id="ARBA00009856"/>
    </source>
</evidence>
<feature type="domain" description="SRR1-like" evidence="3">
    <location>
        <begin position="108"/>
        <end position="254"/>
    </location>
</feature>
<evidence type="ECO:0000259" key="3">
    <source>
        <dbReference type="Pfam" id="PF07985"/>
    </source>
</evidence>
<evidence type="ECO:0000313" key="5">
    <source>
        <dbReference type="Proteomes" id="UP000008743"/>
    </source>
</evidence>
<dbReference type="PhylomeDB" id="A0A0D2VP57"/>
<comment type="similarity">
    <text evidence="1">Belongs to the SRR1 family.</text>
</comment>
<proteinExistence type="inferred from homology"/>
<feature type="region of interest" description="Disordered" evidence="2">
    <location>
        <begin position="1"/>
        <end position="82"/>
    </location>
</feature>
<protein>
    <submittedName>
        <fullName evidence="4">SRR1-like protein</fullName>
    </submittedName>
</protein>
<organism evidence="4 5">
    <name type="scientific">Capsaspora owczarzaki (strain ATCC 30864)</name>
    <dbReference type="NCBI Taxonomy" id="595528"/>
    <lineage>
        <taxon>Eukaryota</taxon>
        <taxon>Filasterea</taxon>
        <taxon>Capsaspora</taxon>
    </lineage>
</organism>
<dbReference type="Pfam" id="PF07985">
    <property type="entry name" value="SRR1"/>
    <property type="match status" value="1"/>
</dbReference>
<evidence type="ECO:0000256" key="2">
    <source>
        <dbReference type="SAM" id="MobiDB-lite"/>
    </source>
</evidence>
<reference evidence="5" key="1">
    <citation type="submission" date="2011-02" db="EMBL/GenBank/DDBJ databases">
        <title>The Genome Sequence of Capsaspora owczarzaki ATCC 30864.</title>
        <authorList>
            <person name="Russ C."/>
            <person name="Cuomo C."/>
            <person name="Burger G."/>
            <person name="Gray M.W."/>
            <person name="Holland P.W.H."/>
            <person name="King N."/>
            <person name="Lang F.B.F."/>
            <person name="Roger A.J."/>
            <person name="Ruiz-Trillo I."/>
            <person name="Young S.K."/>
            <person name="Zeng Q."/>
            <person name="Gargeya S."/>
            <person name="Alvarado L."/>
            <person name="Berlin A."/>
            <person name="Chapman S.B."/>
            <person name="Chen Z."/>
            <person name="Freedman E."/>
            <person name="Gellesch M."/>
            <person name="Goldberg J."/>
            <person name="Griggs A."/>
            <person name="Gujja S."/>
            <person name="Heilman E."/>
            <person name="Heiman D."/>
            <person name="Howarth C."/>
            <person name="Mehta T."/>
            <person name="Neiman D."/>
            <person name="Pearson M."/>
            <person name="Roberts A."/>
            <person name="Saif S."/>
            <person name="Shea T."/>
            <person name="Shenoy N."/>
            <person name="Sisk P."/>
            <person name="Stolte C."/>
            <person name="Sykes S."/>
            <person name="White J."/>
            <person name="Yandava C."/>
            <person name="Haas B."/>
            <person name="Nusbaum C."/>
            <person name="Birren B."/>
        </authorList>
    </citation>
    <scope>NUCLEOTIDE SEQUENCE</scope>
    <source>
        <strain evidence="5">ATCC 30864</strain>
    </source>
</reference>
<sequence length="297" mass="31661">MANNNPPSSPSPSSPLRHVDIMQADGFTLASGKRRTARAQPANPGTHSHSSPGAAGPARAQQASPSVSGSGAGGSGSESPPSSLVVARVIEARKQLEQSDFLEEIQRGTLSDSVLARYQFALCLALQEHLKIPGQVHVFDPVFTVQDIAAVQQLGGAIISENEEAKRKASVPTLFYMPHCGGRLYNNLLWANWSPAALARVLILGNPLSRYAERMSNASFQTALPYIAQVLPAVRETPLPSFRVRNDVFNDTSVVKFNVSALQALPEAQWSSAPEPVYDVADVEFISAATVPSLVAP</sequence>
<dbReference type="eggNOG" id="KOG3131">
    <property type="taxonomic scope" value="Eukaryota"/>
</dbReference>
<dbReference type="OrthoDB" id="551431at2759"/>
<feature type="compositionally biased region" description="Low complexity" evidence="2">
    <location>
        <begin position="47"/>
        <end position="69"/>
    </location>
</feature>
<accession>A0A0D2VP57</accession>
<name>A0A0D2VP57_CAPO3</name>
<dbReference type="PANTHER" id="PTHR28626:SF3">
    <property type="entry name" value="SRR1-LIKE PROTEIN"/>
    <property type="match status" value="1"/>
</dbReference>
<dbReference type="GO" id="GO:0005634">
    <property type="term" value="C:nucleus"/>
    <property type="evidence" value="ECO:0007669"/>
    <property type="project" value="TreeGrafter"/>
</dbReference>
<gene>
    <name evidence="4" type="ORF">CAOG_003197</name>
</gene>
<dbReference type="AlphaFoldDB" id="A0A0D2VP57"/>
<dbReference type="Proteomes" id="UP000008743">
    <property type="component" value="Unassembled WGS sequence"/>
</dbReference>
<dbReference type="InParanoid" id="A0A0D2VP57"/>